<name>A0A6G1SQT9_9ACAR</name>
<dbReference type="SUPFAM" id="SSF56059">
    <property type="entry name" value="Glutathione synthetase ATP-binding domain-like"/>
    <property type="match status" value="1"/>
</dbReference>
<feature type="compositionally biased region" description="Polar residues" evidence="1">
    <location>
        <begin position="1124"/>
        <end position="1135"/>
    </location>
</feature>
<dbReference type="GO" id="GO:0007269">
    <property type="term" value="P:neurotransmitter secretion"/>
    <property type="evidence" value="ECO:0007669"/>
    <property type="project" value="TreeGrafter"/>
</dbReference>
<feature type="compositionally biased region" description="Low complexity" evidence="1">
    <location>
        <begin position="624"/>
        <end position="643"/>
    </location>
</feature>
<dbReference type="InterPro" id="IPR013815">
    <property type="entry name" value="ATP_grasp_subdomain_1"/>
</dbReference>
<feature type="domain" description="Synapsin ATP-binding" evidence="2">
    <location>
        <begin position="501"/>
        <end position="613"/>
    </location>
</feature>
<feature type="region of interest" description="Disordered" evidence="1">
    <location>
        <begin position="1264"/>
        <end position="1317"/>
    </location>
</feature>
<feature type="compositionally biased region" description="Polar residues" evidence="1">
    <location>
        <begin position="839"/>
        <end position="848"/>
    </location>
</feature>
<feature type="compositionally biased region" description="Pro residues" evidence="1">
    <location>
        <begin position="1113"/>
        <end position="1122"/>
    </location>
</feature>
<sequence length="1334" mass="141765">MNPREMERYNPFAADNQTVGPGPADTADNLKQAFTSLQQQQQHQNQPQQTQRTARTSIEAAASEQDSPSHRASAGRYSTSFPDPFELDDNQNDHQQASASSSRFAERPQGGSPRDITSSHHHHQQQPPSNRSNSVTFLHRIGDRDDDQQQQQGLPETASSGHRSRSAQRGGRQAGAGTGGFTSFLSRATSVTSSSVTDRVSGAVGSVRSAVDSLSSQIQQAVPSSSNLISSAASSFTTDQQQAAGGLSEGQQSKQQQQSAASYLASRLSSATNQFVGGGSGGASLVSASGSLAQAGQHDGQTATICRQRVVLILDNPGGTDWAQQFNQYRRLVSGLAPQSSASLVFTSFFAAQFSSASSLTGGGGGAGGGQSDGTDSDLIEQVNFKDASVLANQSSATAAVYVSGPSALGSQSTGSSSTLPINRLALNIVGAATSSTSQQHQQQQLYSQHHNHQHQIAPAKTIRPEYVVVRQRGREHLGHLKSIVKALDYCCVPMFEPYEVWNVFQDRQQIFAKLLRVQRHLGKENFPLIPQVFCQTHQDLLNYINNSYISLPCLVRTGPLGKGKIRIDNLQMLKDFATIMATSEQSCTIEQYLDVKCDLIVQKLGTSLKLFKGKLLRKDSLTGTSNSTGGSQAAAANSSRGQPNDSVDIGFGQQQQQQQQSTTTAGGGGSRPSISAQDSFGRQAASRQTSLGNSSGGGGGGGLFGLMSTTGAGSQLLRHNSNPSSTLLAGQSNFEKLSEVNSRYRRWVEAISREFDNKIDVFCIKIVVATNDREYIVGLRNCSMDFLGNQENQEEDRRSLVELIISKMNTILPKHQPISREPSAAAGGPNCSLDEACTDTSPTSISAMNSDKRMMMPQFGAASQASSTTGLVSASGSGGGLRYGASQEAPMHNSSGTGNQMLNNRNRSVSMNQGEPMRPLNQAEWNQANNRQQSPLSSGGGGGVRPQSFSTRRASERSDSMLTNNDDSSLMSQVDSPSTATTTGSSNARQQSIGQSFFDQTSTALSSFQRQSLSFLRRLDTRTGAEYAGGSGAGTPPLSAKSDTGFDRVYGGSSGTGGGAPLSNGEAAGAGTGNYGPPVASTSTGQQRSAVGSTKSQSVDVNPDFGAHKQAHPPPKPPPPSVSFINRQSSLANYSSSSIGQQRASSLSQSRIRSESSGMTTTNKPMTPQNSLNQGSFSDEQQQQPHHHNNQQQHRVTANNDGAANQRQQQQRVIRQNSALSAFEPFDASLRSETYHDRDDQQSSASDQQQQQLAFNQEPIVTNVSSGSSQANNNANLVGGGNRQLSSGSGQVKYDTVSMKSGNSNTSDETTTAEDTMNNLKKTFASIFGDKCE</sequence>
<feature type="compositionally biased region" description="Polar residues" evidence="1">
    <location>
        <begin position="1299"/>
        <end position="1317"/>
    </location>
</feature>
<gene>
    <name evidence="3" type="primary">Syn</name>
    <name evidence="3" type="ORF">g.17898</name>
</gene>
<evidence type="ECO:0000259" key="2">
    <source>
        <dbReference type="Pfam" id="PF02750"/>
    </source>
</evidence>
<protein>
    <submittedName>
        <fullName evidence="3">Synapsin</fullName>
    </submittedName>
</protein>
<dbReference type="InterPro" id="IPR020898">
    <property type="entry name" value="Synapsin_ATP-bd_dom"/>
</dbReference>
<feature type="compositionally biased region" description="Polar residues" evidence="1">
    <location>
        <begin position="1196"/>
        <end position="1206"/>
    </location>
</feature>
<dbReference type="Pfam" id="PF02750">
    <property type="entry name" value="Synapsin_C"/>
    <property type="match status" value="2"/>
</dbReference>
<feature type="compositionally biased region" description="Polar residues" evidence="1">
    <location>
        <begin position="1081"/>
        <end position="1101"/>
    </location>
</feature>
<dbReference type="EMBL" id="GGYP01007479">
    <property type="protein sequence ID" value="MDE52250.1"/>
    <property type="molecule type" value="Transcribed_RNA"/>
</dbReference>
<dbReference type="PANTHER" id="PTHR10841:SF17">
    <property type="entry name" value="SYNAPSIN"/>
    <property type="match status" value="1"/>
</dbReference>
<feature type="compositionally biased region" description="Polar residues" evidence="1">
    <location>
        <begin position="673"/>
        <end position="689"/>
    </location>
</feature>
<evidence type="ECO:0000313" key="3">
    <source>
        <dbReference type="EMBL" id="MDE52250.1"/>
    </source>
</evidence>
<feature type="compositionally biased region" description="Low complexity" evidence="1">
    <location>
        <begin position="1207"/>
        <end position="1217"/>
    </location>
</feature>
<feature type="compositionally biased region" description="Gly residues" evidence="1">
    <location>
        <begin position="695"/>
        <end position="705"/>
    </location>
</feature>
<evidence type="ECO:0000256" key="1">
    <source>
        <dbReference type="SAM" id="MobiDB-lite"/>
    </source>
</evidence>
<reference evidence="3" key="1">
    <citation type="submission" date="2018-10" db="EMBL/GenBank/DDBJ databases">
        <title>Transcriptome assembly of Aceria tosichella (Wheat curl mite) Type 2.</title>
        <authorList>
            <person name="Scully E.D."/>
            <person name="Geib S.M."/>
            <person name="Palmer N.A."/>
            <person name="Gupta A.K."/>
            <person name="Sarath G."/>
            <person name="Tatineni S."/>
        </authorList>
    </citation>
    <scope>NUCLEOTIDE SEQUENCE</scope>
    <source>
        <strain evidence="3">LincolnNE</strain>
    </source>
</reference>
<feature type="compositionally biased region" description="Low complexity" evidence="1">
    <location>
        <begin position="1264"/>
        <end position="1278"/>
    </location>
</feature>
<feature type="compositionally biased region" description="Polar residues" evidence="1">
    <location>
        <begin position="93"/>
        <end position="103"/>
    </location>
</feature>
<organism evidence="3">
    <name type="scientific">Aceria tosichella</name>
    <name type="common">wheat curl mite</name>
    <dbReference type="NCBI Taxonomy" id="561515"/>
    <lineage>
        <taxon>Eukaryota</taxon>
        <taxon>Metazoa</taxon>
        <taxon>Ecdysozoa</taxon>
        <taxon>Arthropoda</taxon>
        <taxon>Chelicerata</taxon>
        <taxon>Arachnida</taxon>
        <taxon>Acari</taxon>
        <taxon>Acariformes</taxon>
        <taxon>Trombidiformes</taxon>
        <taxon>Prostigmata</taxon>
        <taxon>Eupodina</taxon>
        <taxon>Eriophyoidea</taxon>
        <taxon>Eriophyidae</taxon>
        <taxon>Eriophyinae</taxon>
        <taxon>Aceriini</taxon>
        <taxon>Aceria</taxon>
    </lineage>
</organism>
<accession>A0A6G1SQT9</accession>
<feature type="region of interest" description="Disordered" evidence="1">
    <location>
        <begin position="815"/>
        <end position="848"/>
    </location>
</feature>
<feature type="region of interest" description="Disordered" evidence="1">
    <location>
        <begin position="622"/>
        <end position="705"/>
    </location>
</feature>
<feature type="region of interest" description="Disordered" evidence="1">
    <location>
        <begin position="1027"/>
        <end position="1221"/>
    </location>
</feature>
<feature type="compositionally biased region" description="Low complexity" evidence="1">
    <location>
        <begin position="651"/>
        <end position="665"/>
    </location>
</feature>
<feature type="compositionally biased region" description="Polar residues" evidence="1">
    <location>
        <begin position="893"/>
        <end position="914"/>
    </location>
</feature>
<feature type="compositionally biased region" description="Low complexity" evidence="1">
    <location>
        <begin position="1136"/>
        <end position="1158"/>
    </location>
</feature>
<feature type="region of interest" description="Disordered" evidence="1">
    <location>
        <begin position="1"/>
        <end position="181"/>
    </location>
</feature>
<dbReference type="PANTHER" id="PTHR10841">
    <property type="entry name" value="SYNAPSIN"/>
    <property type="match status" value="1"/>
</dbReference>
<feature type="region of interest" description="Disordered" evidence="1">
    <location>
        <begin position="870"/>
        <end position="918"/>
    </location>
</feature>
<dbReference type="Gene3D" id="3.30.1490.20">
    <property type="entry name" value="ATP-grasp fold, A domain"/>
    <property type="match status" value="1"/>
</dbReference>
<proteinExistence type="predicted"/>
<feature type="region of interest" description="Disordered" evidence="1">
    <location>
        <begin position="932"/>
        <end position="991"/>
    </location>
</feature>
<dbReference type="GO" id="GO:0030672">
    <property type="term" value="C:synaptic vesicle membrane"/>
    <property type="evidence" value="ECO:0007669"/>
    <property type="project" value="TreeGrafter"/>
</dbReference>
<feature type="compositionally biased region" description="Polar residues" evidence="1">
    <location>
        <begin position="1159"/>
        <end position="1181"/>
    </location>
</feature>
<feature type="compositionally biased region" description="Polar residues" evidence="1">
    <location>
        <begin position="961"/>
        <end position="991"/>
    </location>
</feature>
<dbReference type="GO" id="GO:0005524">
    <property type="term" value="F:ATP binding"/>
    <property type="evidence" value="ECO:0007669"/>
    <property type="project" value="InterPro"/>
</dbReference>
<feature type="domain" description="Synapsin ATP-binding" evidence="2">
    <location>
        <begin position="736"/>
        <end position="810"/>
    </location>
</feature>
<feature type="region of interest" description="Disordered" evidence="1">
    <location>
        <begin position="240"/>
        <end position="259"/>
    </location>
</feature>
<feature type="compositionally biased region" description="Low complexity" evidence="1">
    <location>
        <begin position="38"/>
        <end position="51"/>
    </location>
</feature>
<dbReference type="Gene3D" id="3.30.470.20">
    <property type="entry name" value="ATP-grasp fold, B domain"/>
    <property type="match status" value="1"/>
</dbReference>